<dbReference type="Proteomes" id="UP000228934">
    <property type="component" value="Unassembled WGS sequence"/>
</dbReference>
<accession>A0A2G9SBN9</accession>
<feature type="non-terminal residue" evidence="1">
    <location>
        <position position="168"/>
    </location>
</feature>
<dbReference type="EMBL" id="KV926409">
    <property type="protein sequence ID" value="PIO37494.1"/>
    <property type="molecule type" value="Genomic_DNA"/>
</dbReference>
<dbReference type="AlphaFoldDB" id="A0A2G9SBN9"/>
<gene>
    <name evidence="1" type="ORF">AB205_0045370</name>
</gene>
<keyword evidence="2" id="KW-1185">Reference proteome</keyword>
<reference evidence="2" key="1">
    <citation type="journal article" date="2017" name="Nat. Commun.">
        <title>The North American bullfrog draft genome provides insight into hormonal regulation of long noncoding RNA.</title>
        <authorList>
            <person name="Hammond S.A."/>
            <person name="Warren R.L."/>
            <person name="Vandervalk B.P."/>
            <person name="Kucuk E."/>
            <person name="Khan H."/>
            <person name="Gibb E.A."/>
            <person name="Pandoh P."/>
            <person name="Kirk H."/>
            <person name="Zhao Y."/>
            <person name="Jones M."/>
            <person name="Mungall A.J."/>
            <person name="Coope R."/>
            <person name="Pleasance S."/>
            <person name="Moore R.A."/>
            <person name="Holt R.A."/>
            <person name="Round J.M."/>
            <person name="Ohora S."/>
            <person name="Walle B.V."/>
            <person name="Veldhoen N."/>
            <person name="Helbing C.C."/>
            <person name="Birol I."/>
        </authorList>
    </citation>
    <scope>NUCLEOTIDE SEQUENCE [LARGE SCALE GENOMIC DNA]</scope>
</reference>
<organism evidence="1 2">
    <name type="scientific">Aquarana catesbeiana</name>
    <name type="common">American bullfrog</name>
    <name type="synonym">Rana catesbeiana</name>
    <dbReference type="NCBI Taxonomy" id="8400"/>
    <lineage>
        <taxon>Eukaryota</taxon>
        <taxon>Metazoa</taxon>
        <taxon>Chordata</taxon>
        <taxon>Craniata</taxon>
        <taxon>Vertebrata</taxon>
        <taxon>Euteleostomi</taxon>
        <taxon>Amphibia</taxon>
        <taxon>Batrachia</taxon>
        <taxon>Anura</taxon>
        <taxon>Neobatrachia</taxon>
        <taxon>Ranoidea</taxon>
        <taxon>Ranidae</taxon>
        <taxon>Aquarana</taxon>
    </lineage>
</organism>
<protein>
    <submittedName>
        <fullName evidence="1">Uncharacterized protein</fullName>
    </submittedName>
</protein>
<sequence length="168" mass="19013">MSPCIRGGRGHPETSRCGPALSYKRTVTCKDASYGGSLPWRRVGRIFCFFLGLLAEQEKKTLWDIFIFLIKDLSQAVSCHFYRFDTFFVKWGLPDSDKPPIHRPPQPGKGCGDEALVPINMETRCFGGLPQSTLPMLRACGLVRFRRGRSLVPPLFLRPARLSAWIRI</sequence>
<evidence type="ECO:0000313" key="2">
    <source>
        <dbReference type="Proteomes" id="UP000228934"/>
    </source>
</evidence>
<name>A0A2G9SBN9_AQUCT</name>
<evidence type="ECO:0000313" key="1">
    <source>
        <dbReference type="EMBL" id="PIO37494.1"/>
    </source>
</evidence>
<proteinExistence type="predicted"/>